<dbReference type="GO" id="GO:0006633">
    <property type="term" value="P:fatty acid biosynthetic process"/>
    <property type="evidence" value="ECO:0007669"/>
    <property type="project" value="UniProtKB-KW"/>
</dbReference>
<dbReference type="FunFam" id="3.40.50.720:FF:000054">
    <property type="entry name" value="Enoyl-[acyl-carrier-protein] reductase [NADH]"/>
    <property type="match status" value="1"/>
</dbReference>
<dbReference type="RefSeq" id="XP_005704151.1">
    <property type="nucleotide sequence ID" value="XM_005704094.1"/>
</dbReference>
<reference evidence="10" key="1">
    <citation type="journal article" date="2013" name="Science">
        <title>Gene transfer from bacteria and archaea facilitated evolution of an extremophilic eukaryote.</title>
        <authorList>
            <person name="Schonknecht G."/>
            <person name="Chen W.H."/>
            <person name="Ternes C.M."/>
            <person name="Barbier G.G."/>
            <person name="Shrestha R.P."/>
            <person name="Stanke M."/>
            <person name="Brautigam A."/>
            <person name="Baker B.J."/>
            <person name="Banfield J.F."/>
            <person name="Garavito R.M."/>
            <person name="Carr K."/>
            <person name="Wilkerson C."/>
            <person name="Rensing S.A."/>
            <person name="Gagneul D."/>
            <person name="Dickenson N.E."/>
            <person name="Oesterhelt C."/>
            <person name="Lercher M.J."/>
            <person name="Weber A.P."/>
        </authorList>
    </citation>
    <scope>NUCLEOTIDE SEQUENCE [LARGE SCALE GENOMIC DNA]</scope>
    <source>
        <strain evidence="10">074W</strain>
    </source>
</reference>
<dbReference type="PANTHER" id="PTHR43159:SF2">
    <property type="entry name" value="ENOYL-[ACYL-CARRIER-PROTEIN] REDUCTASE [NADH], CHLOROPLASTIC"/>
    <property type="match status" value="1"/>
</dbReference>
<protein>
    <submittedName>
        <fullName evidence="9">Enoyl-[acyl-carrier protein] reductase I isoform 2</fullName>
        <ecNumber evidence="9">1.3.1.9</ecNumber>
    </submittedName>
</protein>
<dbReference type="InterPro" id="IPR014358">
    <property type="entry name" value="Enoyl-ACP_Rdtase_NADH"/>
</dbReference>
<dbReference type="AlphaFoldDB" id="M2VWK5"/>
<evidence type="ECO:0000256" key="1">
    <source>
        <dbReference type="ARBA" id="ARBA00005194"/>
    </source>
</evidence>
<dbReference type="PRINTS" id="PR00081">
    <property type="entry name" value="GDHRDH"/>
</dbReference>
<keyword evidence="4" id="KW-0276">Fatty acid metabolism</keyword>
<accession>M2VWK5</accession>
<dbReference type="SUPFAM" id="SSF51735">
    <property type="entry name" value="NAD(P)-binding Rossmann-fold domains"/>
    <property type="match status" value="1"/>
</dbReference>
<evidence type="ECO:0000256" key="8">
    <source>
        <dbReference type="ARBA" id="ARBA00023160"/>
    </source>
</evidence>
<keyword evidence="7" id="KW-0443">Lipid metabolism</keyword>
<dbReference type="GO" id="GO:0004318">
    <property type="term" value="F:enoyl-[acyl-carrier-protein] reductase (NADH) activity"/>
    <property type="evidence" value="ECO:0007669"/>
    <property type="project" value="UniProtKB-EC"/>
</dbReference>
<dbReference type="FunFam" id="1.10.8.400:FF:000001">
    <property type="entry name" value="Enoyl-[acyl-carrier-protein] reductase [NADH]"/>
    <property type="match status" value="1"/>
</dbReference>
<dbReference type="EMBL" id="KB454529">
    <property type="protein sequence ID" value="EME27631.1"/>
    <property type="molecule type" value="Genomic_DNA"/>
</dbReference>
<comment type="pathway">
    <text evidence="1">Lipid metabolism; fatty acid biosynthesis.</text>
</comment>
<keyword evidence="5 9" id="KW-0560">Oxidoreductase</keyword>
<evidence type="ECO:0000256" key="4">
    <source>
        <dbReference type="ARBA" id="ARBA00022832"/>
    </source>
</evidence>
<dbReference type="STRING" id="130081.M2VWK5"/>
<evidence type="ECO:0000313" key="10">
    <source>
        <dbReference type="Proteomes" id="UP000030680"/>
    </source>
</evidence>
<dbReference type="NCBIfam" id="NF005615">
    <property type="entry name" value="PRK07370.1"/>
    <property type="match status" value="1"/>
</dbReference>
<evidence type="ECO:0000256" key="3">
    <source>
        <dbReference type="ARBA" id="ARBA00022516"/>
    </source>
</evidence>
<dbReference type="InterPro" id="IPR002347">
    <property type="entry name" value="SDR_fam"/>
</dbReference>
<keyword evidence="6" id="KW-0520">NAD</keyword>
<dbReference type="Gene3D" id="3.40.50.720">
    <property type="entry name" value="NAD(P)-binding Rossmann-like Domain"/>
    <property type="match status" value="1"/>
</dbReference>
<dbReference type="OMA" id="GILDMIH"/>
<evidence type="ECO:0000256" key="6">
    <source>
        <dbReference type="ARBA" id="ARBA00023027"/>
    </source>
</evidence>
<dbReference type="InterPro" id="IPR036291">
    <property type="entry name" value="NAD(P)-bd_dom_sf"/>
</dbReference>
<name>M2VWK5_GALSU</name>
<evidence type="ECO:0000313" key="9">
    <source>
        <dbReference type="EMBL" id="EME27631.1"/>
    </source>
</evidence>
<dbReference type="PANTHER" id="PTHR43159">
    <property type="entry name" value="ENOYL-[ACYL-CARRIER-PROTEIN] REDUCTASE"/>
    <property type="match status" value="1"/>
</dbReference>
<dbReference type="EC" id="1.3.1.9" evidence="9"/>
<keyword evidence="10" id="KW-1185">Reference proteome</keyword>
<dbReference type="SMR" id="M2VWK5"/>
<proteinExistence type="inferred from homology"/>
<sequence>MMTTMLSFTSLSHPRLLKRSTHSSYRVWLASKSVRKSSTRMTLESALETKPLVDLRNKKALVTGIANNKSIAYGIAQALREAGAELGITYLPVNDRVQDKIKQLTEPLEPSLFIPCDVQKPNDLDHLVSQIQSNWSQLDILVHCLAFANKEDLIGEFSKTSKSGFELALNVSAYSLIELCGKTKHLMKPGSSVLTMTYLGGDKVVPNYNVMGVAKAALEASVRYLASEMGPDGIRVNAISAGPIRTLASSAIGGIMDMIDHVEKNAPLRRTVTQREVGNTAAFLLSHASSGITGQVVYVDAGYQIMGAAMNH</sequence>
<dbReference type="eggNOG" id="KOG0725">
    <property type="taxonomic scope" value="Eukaryota"/>
</dbReference>
<dbReference type="Pfam" id="PF13561">
    <property type="entry name" value="adh_short_C2"/>
    <property type="match status" value="1"/>
</dbReference>
<organism evidence="9 10">
    <name type="scientific">Galdieria sulphuraria</name>
    <name type="common">Red alga</name>
    <dbReference type="NCBI Taxonomy" id="130081"/>
    <lineage>
        <taxon>Eukaryota</taxon>
        <taxon>Rhodophyta</taxon>
        <taxon>Bangiophyceae</taxon>
        <taxon>Galdieriales</taxon>
        <taxon>Galdieriaceae</taxon>
        <taxon>Galdieria</taxon>
    </lineage>
</organism>
<keyword evidence="8" id="KW-0275">Fatty acid biosynthesis</keyword>
<dbReference type="Proteomes" id="UP000030680">
    <property type="component" value="Unassembled WGS sequence"/>
</dbReference>
<dbReference type="OrthoDB" id="417891at2759"/>
<evidence type="ECO:0000256" key="5">
    <source>
        <dbReference type="ARBA" id="ARBA00023002"/>
    </source>
</evidence>
<comment type="similarity">
    <text evidence="2">Belongs to the short-chain dehydrogenases/reductases (SDR) family. FabI subfamily.</text>
</comment>
<evidence type="ECO:0000256" key="2">
    <source>
        <dbReference type="ARBA" id="ARBA00009233"/>
    </source>
</evidence>
<gene>
    <name evidence="9" type="ORF">Gasu_47760</name>
</gene>
<dbReference type="CDD" id="cd05372">
    <property type="entry name" value="ENR_SDR"/>
    <property type="match status" value="1"/>
</dbReference>
<dbReference type="PIRSF" id="PIRSF000094">
    <property type="entry name" value="Enoyl-ACP_rdct"/>
    <property type="match status" value="1"/>
</dbReference>
<evidence type="ECO:0000256" key="7">
    <source>
        <dbReference type="ARBA" id="ARBA00023098"/>
    </source>
</evidence>
<dbReference type="Gene3D" id="1.10.8.400">
    <property type="entry name" value="Enoyl acyl carrier protein reductase"/>
    <property type="match status" value="1"/>
</dbReference>
<keyword evidence="3" id="KW-0444">Lipid biosynthesis</keyword>
<dbReference type="GeneID" id="17086521"/>
<dbReference type="Gramene" id="EME27631">
    <property type="protein sequence ID" value="EME27631"/>
    <property type="gene ID" value="Gasu_47760"/>
</dbReference>